<comment type="similarity">
    <text evidence="5 6">Belongs to the anion channel-forming bestrophin (TC 1.A.46) family. Calcium-sensitive chloride channel subfamily.</text>
</comment>
<dbReference type="Pfam" id="PF01062">
    <property type="entry name" value="Bestrophin"/>
    <property type="match status" value="1"/>
</dbReference>
<evidence type="ECO:0000256" key="4">
    <source>
        <dbReference type="ARBA" id="ARBA00023136"/>
    </source>
</evidence>
<dbReference type="WBParaSite" id="SBAD_0000727001-mRNA-1">
    <property type="protein sequence ID" value="SBAD_0000727001-mRNA-1"/>
    <property type="gene ID" value="SBAD_0000727001"/>
</dbReference>
<accession>A0A183ITQ7</accession>
<evidence type="ECO:0000256" key="2">
    <source>
        <dbReference type="ARBA" id="ARBA00022692"/>
    </source>
</evidence>
<evidence type="ECO:0000313" key="7">
    <source>
        <dbReference type="EMBL" id="VDP11483.1"/>
    </source>
</evidence>
<proteinExistence type="inferred from homology"/>
<reference evidence="9" key="1">
    <citation type="submission" date="2016-06" db="UniProtKB">
        <authorList>
            <consortium name="WormBaseParasite"/>
        </authorList>
    </citation>
    <scope>IDENTIFICATION</scope>
</reference>
<dbReference type="OrthoDB" id="201595at2759"/>
<evidence type="ECO:0000313" key="9">
    <source>
        <dbReference type="WBParaSite" id="SBAD_0000727001-mRNA-1"/>
    </source>
</evidence>
<evidence type="ECO:0000313" key="8">
    <source>
        <dbReference type="Proteomes" id="UP000270296"/>
    </source>
</evidence>
<dbReference type="GO" id="GO:0034707">
    <property type="term" value="C:chloride channel complex"/>
    <property type="evidence" value="ECO:0007669"/>
    <property type="project" value="UniProtKB-KW"/>
</dbReference>
<protein>
    <recommendedName>
        <fullName evidence="6">Bestrophin homolog</fullName>
    </recommendedName>
</protein>
<keyword evidence="6" id="KW-1003">Cell membrane</keyword>
<evidence type="ECO:0000256" key="5">
    <source>
        <dbReference type="ARBA" id="ARBA00034769"/>
    </source>
</evidence>
<comment type="function">
    <text evidence="6">Forms chloride channels.</text>
</comment>
<keyword evidence="8" id="KW-1185">Reference proteome</keyword>
<dbReference type="AlphaFoldDB" id="A0A183ITQ7"/>
<keyword evidence="3 6" id="KW-1133">Transmembrane helix</keyword>
<keyword evidence="4 6" id="KW-0472">Membrane</keyword>
<dbReference type="PANTHER" id="PTHR10736">
    <property type="entry name" value="BESTROPHIN"/>
    <property type="match status" value="1"/>
</dbReference>
<dbReference type="EMBL" id="UZAM01010236">
    <property type="protein sequence ID" value="VDP11483.1"/>
    <property type="molecule type" value="Genomic_DNA"/>
</dbReference>
<gene>
    <name evidence="7" type="ORF">SBAD_LOCUS7004</name>
</gene>
<keyword evidence="6" id="KW-0869">Chloride channel</keyword>
<organism evidence="9">
    <name type="scientific">Soboliphyme baturini</name>
    <dbReference type="NCBI Taxonomy" id="241478"/>
    <lineage>
        <taxon>Eukaryota</taxon>
        <taxon>Metazoa</taxon>
        <taxon>Ecdysozoa</taxon>
        <taxon>Nematoda</taxon>
        <taxon>Enoplea</taxon>
        <taxon>Dorylaimia</taxon>
        <taxon>Dioctophymatida</taxon>
        <taxon>Dioctophymatoidea</taxon>
        <taxon>Soboliphymatidae</taxon>
        <taxon>Soboliphyme</taxon>
    </lineage>
</organism>
<dbReference type="InterPro" id="IPR000615">
    <property type="entry name" value="Bestrophin"/>
</dbReference>
<keyword evidence="6" id="KW-0813">Transport</keyword>
<dbReference type="Proteomes" id="UP000270296">
    <property type="component" value="Unassembled WGS sequence"/>
</dbReference>
<keyword evidence="6" id="KW-0407">Ion channel</keyword>
<dbReference type="GO" id="GO:0005886">
    <property type="term" value="C:plasma membrane"/>
    <property type="evidence" value="ECO:0007669"/>
    <property type="project" value="UniProtKB-SubCell"/>
</dbReference>
<name>A0A183ITQ7_9BILA</name>
<comment type="subcellular location">
    <subcellularLocation>
        <location evidence="6">Cell membrane</location>
        <topology evidence="6">Multi-pass membrane protein</topology>
    </subcellularLocation>
    <subcellularLocation>
        <location evidence="1">Membrane</location>
    </subcellularLocation>
</comment>
<keyword evidence="2 6" id="KW-0812">Transmembrane</keyword>
<evidence type="ECO:0000256" key="3">
    <source>
        <dbReference type="ARBA" id="ARBA00022989"/>
    </source>
</evidence>
<comment type="caution">
    <text evidence="6">Lacks conserved residue(s) required for the propagation of feature annotation.</text>
</comment>
<sequence length="362" mass="42136">MTVSYTSVCANSSLCTFLRLLFRWRGSIHKMILKDLLIFLVLYYAVNILYRYALNESQQQAFHIIVDKLSQSDDLIPVTFLLGFYVSRVLTTWWKRFTSIPWPDRFALMTSCYIPGLDYESRLIRRTLVRYVNLASVLLLRDISTAVKKRFPTKDHVKNSGFFTQHELEIQEALSSKSKVYLFWLPLQWATNLVSQASTRGLLSSELSQRVLEITDIRSQLGYLAYMDFVSPPLVYTQVVTIAVYTFFISCLFSRQVINSESSREYSKFPLFTMLQFICYMGWLKVAEALFSPLGEDDDDFEINYIIDRNLQISYSIVDDIHGVLPTLVPDMYYESQYEPSYTVASEFLKRRPFTPSASEFT</sequence>
<dbReference type="GO" id="GO:0005254">
    <property type="term" value="F:chloride channel activity"/>
    <property type="evidence" value="ECO:0007669"/>
    <property type="project" value="UniProtKB-KW"/>
</dbReference>
<dbReference type="InterPro" id="IPR021134">
    <property type="entry name" value="Bestrophin-like"/>
</dbReference>
<keyword evidence="6" id="KW-0406">Ion transport</keyword>
<keyword evidence="6" id="KW-0868">Chloride</keyword>
<evidence type="ECO:0000256" key="6">
    <source>
        <dbReference type="RuleBase" id="RU363126"/>
    </source>
</evidence>
<evidence type="ECO:0000256" key="1">
    <source>
        <dbReference type="ARBA" id="ARBA00004370"/>
    </source>
</evidence>
<feature type="transmembrane region" description="Helical" evidence="6">
    <location>
        <begin position="36"/>
        <end position="54"/>
    </location>
</feature>
<reference evidence="7 8" key="2">
    <citation type="submission" date="2018-11" db="EMBL/GenBank/DDBJ databases">
        <authorList>
            <consortium name="Pathogen Informatics"/>
        </authorList>
    </citation>
    <scope>NUCLEOTIDE SEQUENCE [LARGE SCALE GENOMIC DNA]</scope>
</reference>